<sequence>MQKRPEYKNFFKVGVDLKKVIASAAALLLLLIFLHWQNNSITETEVTIVSEDLPAAFQGFKIIQLSDLHSKSFDKEQHSISERVSDASPDIIFFTGDLVDSKNYDEKPSIKLMEKLLETAPVVFVTGNHEWWSGHHQDLEEKLIELGVTVLQNENMQVKRGNEALVLLGIDDPASGLSLEEMMDSASKGTTGKFKVLLAHRPERFPEYQEYQIDLIFSGHAHGGQVRLPFVGGIAAPDQGFLPRYDAGVFRAGGSTLIVNRGLGNSIIPQRLFNRPEIVEVTLKSQ</sequence>
<keyword evidence="1" id="KW-0479">Metal-binding</keyword>
<evidence type="ECO:0000256" key="3">
    <source>
        <dbReference type="SAM" id="Phobius"/>
    </source>
</evidence>
<organism evidence="5 6">
    <name type="scientific">Bacillus salacetis</name>
    <dbReference type="NCBI Taxonomy" id="2315464"/>
    <lineage>
        <taxon>Bacteria</taxon>
        <taxon>Bacillati</taxon>
        <taxon>Bacillota</taxon>
        <taxon>Bacilli</taxon>
        <taxon>Bacillales</taxon>
        <taxon>Bacillaceae</taxon>
        <taxon>Bacillus</taxon>
    </lineage>
</organism>
<dbReference type="EMBL" id="QXIR01000014">
    <property type="protein sequence ID" value="RIW33327.1"/>
    <property type="molecule type" value="Genomic_DNA"/>
</dbReference>
<dbReference type="InterPro" id="IPR004843">
    <property type="entry name" value="Calcineurin-like_PHP"/>
</dbReference>
<keyword evidence="6" id="KW-1185">Reference proteome</keyword>
<feature type="domain" description="Calcineurin-like phosphoesterase" evidence="4">
    <location>
        <begin position="60"/>
        <end position="223"/>
    </location>
</feature>
<dbReference type="AlphaFoldDB" id="A0A3A1QY14"/>
<keyword evidence="3" id="KW-1133">Transmembrane helix</keyword>
<dbReference type="Gene3D" id="3.60.21.10">
    <property type="match status" value="1"/>
</dbReference>
<dbReference type="GO" id="GO:0016020">
    <property type="term" value="C:membrane"/>
    <property type="evidence" value="ECO:0007669"/>
    <property type="project" value="GOC"/>
</dbReference>
<dbReference type="Pfam" id="PF00149">
    <property type="entry name" value="Metallophos"/>
    <property type="match status" value="1"/>
</dbReference>
<dbReference type="GO" id="GO:0046872">
    <property type="term" value="F:metal ion binding"/>
    <property type="evidence" value="ECO:0007669"/>
    <property type="project" value="UniProtKB-KW"/>
</dbReference>
<dbReference type="GO" id="GO:0008758">
    <property type="term" value="F:UDP-2,3-diacylglucosamine hydrolase activity"/>
    <property type="evidence" value="ECO:0007669"/>
    <property type="project" value="TreeGrafter"/>
</dbReference>
<proteinExistence type="predicted"/>
<dbReference type="PANTHER" id="PTHR31302">
    <property type="entry name" value="TRANSMEMBRANE PROTEIN WITH METALLOPHOSPHOESTERASE DOMAIN-RELATED"/>
    <property type="match status" value="1"/>
</dbReference>
<reference evidence="5 6" key="1">
    <citation type="submission" date="2018-09" db="EMBL/GenBank/DDBJ databases">
        <title>Bacillus saliacetes sp. nov., isolated from Thai shrimp paste (Ka-pi).</title>
        <authorList>
            <person name="Daroonpunt R."/>
            <person name="Tanasupawat S."/>
            <person name="Yiamsombut S."/>
        </authorList>
    </citation>
    <scope>NUCLEOTIDE SEQUENCE [LARGE SCALE GENOMIC DNA]</scope>
    <source>
        <strain evidence="5 6">SKP7-4</strain>
    </source>
</reference>
<dbReference type="InterPro" id="IPR051158">
    <property type="entry name" value="Metallophosphoesterase_sf"/>
</dbReference>
<gene>
    <name evidence="5" type="ORF">D3H55_11775</name>
</gene>
<evidence type="ECO:0000256" key="1">
    <source>
        <dbReference type="ARBA" id="ARBA00022723"/>
    </source>
</evidence>
<keyword evidence="3" id="KW-0472">Membrane</keyword>
<evidence type="ECO:0000313" key="5">
    <source>
        <dbReference type="EMBL" id="RIW33327.1"/>
    </source>
</evidence>
<feature type="transmembrane region" description="Helical" evidence="3">
    <location>
        <begin position="20"/>
        <end position="36"/>
    </location>
</feature>
<evidence type="ECO:0000256" key="2">
    <source>
        <dbReference type="ARBA" id="ARBA00022801"/>
    </source>
</evidence>
<accession>A0A3A1QY14</accession>
<keyword evidence="3" id="KW-0812">Transmembrane</keyword>
<dbReference type="PANTHER" id="PTHR31302:SF31">
    <property type="entry name" value="PHOSPHODIESTERASE YAEI"/>
    <property type="match status" value="1"/>
</dbReference>
<dbReference type="InterPro" id="IPR029052">
    <property type="entry name" value="Metallo-depent_PP-like"/>
</dbReference>
<comment type="caution">
    <text evidence="5">The sequence shown here is derived from an EMBL/GenBank/DDBJ whole genome shotgun (WGS) entry which is preliminary data.</text>
</comment>
<dbReference type="OrthoDB" id="9780884at2"/>
<keyword evidence="2" id="KW-0378">Hydrolase</keyword>
<protein>
    <submittedName>
        <fullName evidence="5">Metallophosphoesterase</fullName>
    </submittedName>
</protein>
<dbReference type="CDD" id="cd07385">
    <property type="entry name" value="MPP_YkuE_C"/>
    <property type="match status" value="1"/>
</dbReference>
<dbReference type="GO" id="GO:0009245">
    <property type="term" value="P:lipid A biosynthetic process"/>
    <property type="evidence" value="ECO:0007669"/>
    <property type="project" value="TreeGrafter"/>
</dbReference>
<dbReference type="Proteomes" id="UP000265801">
    <property type="component" value="Unassembled WGS sequence"/>
</dbReference>
<evidence type="ECO:0000259" key="4">
    <source>
        <dbReference type="Pfam" id="PF00149"/>
    </source>
</evidence>
<name>A0A3A1QY14_9BACI</name>
<dbReference type="SUPFAM" id="SSF56300">
    <property type="entry name" value="Metallo-dependent phosphatases"/>
    <property type="match status" value="1"/>
</dbReference>
<evidence type="ECO:0000313" key="6">
    <source>
        <dbReference type="Proteomes" id="UP000265801"/>
    </source>
</evidence>